<evidence type="ECO:0000256" key="7">
    <source>
        <dbReference type="ARBA" id="ARBA00023004"/>
    </source>
</evidence>
<evidence type="ECO:0000256" key="5">
    <source>
        <dbReference type="ARBA" id="ARBA00022764"/>
    </source>
</evidence>
<feature type="domain" description="Cytochrome c" evidence="8">
    <location>
        <begin position="60"/>
        <end position="144"/>
    </location>
</feature>
<name>E6PVE9_9ZZZZ</name>
<dbReference type="Pfam" id="PF13442">
    <property type="entry name" value="Cytochrome_CBB3"/>
    <property type="match status" value="1"/>
</dbReference>
<dbReference type="SUPFAM" id="SSF46626">
    <property type="entry name" value="Cytochrome c"/>
    <property type="match status" value="2"/>
</dbReference>
<accession>E6PVE9</accession>
<dbReference type="InterPro" id="IPR036909">
    <property type="entry name" value="Cyt_c-like_dom_sf"/>
</dbReference>
<dbReference type="EMBL" id="CABM01000064">
    <property type="protein sequence ID" value="CBH98906.1"/>
    <property type="molecule type" value="Genomic_DNA"/>
</dbReference>
<evidence type="ECO:0000259" key="8">
    <source>
        <dbReference type="PROSITE" id="PS51007"/>
    </source>
</evidence>
<dbReference type="Pfam" id="PF00034">
    <property type="entry name" value="Cytochrom_C"/>
    <property type="match status" value="1"/>
</dbReference>
<keyword evidence="7" id="KW-0408">Iron</keyword>
<keyword evidence="6" id="KW-0249">Electron transport</keyword>
<dbReference type="GO" id="GO:0020037">
    <property type="term" value="F:heme binding"/>
    <property type="evidence" value="ECO:0007669"/>
    <property type="project" value="InterPro"/>
</dbReference>
<feature type="domain" description="Cytochrome c" evidence="8">
    <location>
        <begin position="154"/>
        <end position="242"/>
    </location>
</feature>
<evidence type="ECO:0000256" key="1">
    <source>
        <dbReference type="ARBA" id="ARBA00004418"/>
    </source>
</evidence>
<dbReference type="PANTHER" id="PTHR33751:SF9">
    <property type="entry name" value="CYTOCHROME C4"/>
    <property type="match status" value="1"/>
</dbReference>
<evidence type="ECO:0000256" key="3">
    <source>
        <dbReference type="ARBA" id="ARBA00022617"/>
    </source>
</evidence>
<gene>
    <name evidence="9" type="ORF">CARN2_0080</name>
</gene>
<keyword evidence="5" id="KW-0574">Periplasm</keyword>
<dbReference type="PROSITE" id="PS51007">
    <property type="entry name" value="CYTC"/>
    <property type="match status" value="2"/>
</dbReference>
<comment type="caution">
    <text evidence="9">The sequence shown here is derived from an EMBL/GenBank/DDBJ whole genome shotgun (WGS) entry which is preliminary data.</text>
</comment>
<sequence>MLPDEEGLRPTPAPDHRAFVPVRAALGALLLAVAAAAATAEGAAPTAPTFEVSATAPTAAQLAHGKQLAQTCAACHGIDGNATSTQFPKLASQRSGYIVQELTRFKPAAPGKKPERVNAIMNGIASTLSPQDMRDLADYYSRQTIKPAIATHAEWVKIGEGIWRGGIANRMVPACVACHGPGGLGLPGEYPRLAGQWSEYVAAQLHAFRTGARGDNTPMHEIASRMSDRQIRDVSDFVAGLR</sequence>
<dbReference type="InterPro" id="IPR009056">
    <property type="entry name" value="Cyt_c-like_dom"/>
</dbReference>
<protein>
    <submittedName>
        <fullName evidence="9">Putative Cytochrome c4</fullName>
    </submittedName>
</protein>
<dbReference type="PIRSF" id="PIRSF000005">
    <property type="entry name" value="Cytochrome_c4"/>
    <property type="match status" value="1"/>
</dbReference>
<dbReference type="PANTHER" id="PTHR33751">
    <property type="entry name" value="CBB3-TYPE CYTOCHROME C OXIDASE SUBUNIT FIXP"/>
    <property type="match status" value="1"/>
</dbReference>
<dbReference type="InterPro" id="IPR024167">
    <property type="entry name" value="Cytochrome_c4-like"/>
</dbReference>
<evidence type="ECO:0000313" key="9">
    <source>
        <dbReference type="EMBL" id="CBH98906.1"/>
    </source>
</evidence>
<evidence type="ECO:0000256" key="4">
    <source>
        <dbReference type="ARBA" id="ARBA00022723"/>
    </source>
</evidence>
<comment type="subcellular location">
    <subcellularLocation>
        <location evidence="1">Periplasm</location>
    </subcellularLocation>
</comment>
<keyword evidence="2" id="KW-0813">Transport</keyword>
<dbReference type="InterPro" id="IPR050597">
    <property type="entry name" value="Cytochrome_c_Oxidase_Subunit"/>
</dbReference>
<dbReference type="GO" id="GO:0042597">
    <property type="term" value="C:periplasmic space"/>
    <property type="evidence" value="ECO:0007669"/>
    <property type="project" value="UniProtKB-SubCell"/>
</dbReference>
<keyword evidence="4" id="KW-0479">Metal-binding</keyword>
<dbReference type="GO" id="GO:0005506">
    <property type="term" value="F:iron ion binding"/>
    <property type="evidence" value="ECO:0007669"/>
    <property type="project" value="InterPro"/>
</dbReference>
<proteinExistence type="predicted"/>
<reference evidence="9" key="1">
    <citation type="submission" date="2009-10" db="EMBL/GenBank/DDBJ databases">
        <title>Diversity of trophic interactions inside an arsenic-rich microbial ecosystem.</title>
        <authorList>
            <person name="Bertin P.N."/>
            <person name="Heinrich-Salmeron A."/>
            <person name="Pelletier E."/>
            <person name="Goulhen-Chollet F."/>
            <person name="Arsene-Ploetze F."/>
            <person name="Gallien S."/>
            <person name="Calteau A."/>
            <person name="Vallenet D."/>
            <person name="Casiot C."/>
            <person name="Chane-Woon-Ming B."/>
            <person name="Giloteaux L."/>
            <person name="Barakat M."/>
            <person name="Bonnefoy V."/>
            <person name="Bruneel O."/>
            <person name="Chandler M."/>
            <person name="Cleiss J."/>
            <person name="Duran R."/>
            <person name="Elbaz-Poulichet F."/>
            <person name="Fonknechten N."/>
            <person name="Lauga B."/>
            <person name="Mornico D."/>
            <person name="Ortet P."/>
            <person name="Schaeffer C."/>
            <person name="Siguier P."/>
            <person name="Alexander Thil Smith A."/>
            <person name="Van Dorsselaer A."/>
            <person name="Weissenbach J."/>
            <person name="Medigue C."/>
            <person name="Le Paslier D."/>
        </authorList>
    </citation>
    <scope>NUCLEOTIDE SEQUENCE</scope>
</reference>
<evidence type="ECO:0000256" key="2">
    <source>
        <dbReference type="ARBA" id="ARBA00022448"/>
    </source>
</evidence>
<organism evidence="9">
    <name type="scientific">mine drainage metagenome</name>
    <dbReference type="NCBI Taxonomy" id="410659"/>
    <lineage>
        <taxon>unclassified sequences</taxon>
        <taxon>metagenomes</taxon>
        <taxon>ecological metagenomes</taxon>
    </lineage>
</organism>
<dbReference type="GO" id="GO:0009055">
    <property type="term" value="F:electron transfer activity"/>
    <property type="evidence" value="ECO:0007669"/>
    <property type="project" value="InterPro"/>
</dbReference>
<dbReference type="Gene3D" id="1.10.760.10">
    <property type="entry name" value="Cytochrome c-like domain"/>
    <property type="match status" value="2"/>
</dbReference>
<keyword evidence="3" id="KW-0349">Heme</keyword>
<evidence type="ECO:0000256" key="6">
    <source>
        <dbReference type="ARBA" id="ARBA00022982"/>
    </source>
</evidence>
<dbReference type="AlphaFoldDB" id="E6PVE9"/>